<keyword evidence="10 13" id="KW-0342">GTP-binding</keyword>
<evidence type="ECO:0000313" key="17">
    <source>
        <dbReference type="WBParaSite" id="SMUV_0000991501-mRNA-1"/>
    </source>
</evidence>
<dbReference type="WBParaSite" id="SMUV_0000991501-mRNA-1">
    <property type="protein sequence ID" value="SMUV_0000991501-mRNA-1"/>
    <property type="gene ID" value="SMUV_0000991501"/>
</dbReference>
<organism evidence="16 17">
    <name type="scientific">Syphacia muris</name>
    <dbReference type="NCBI Taxonomy" id="451379"/>
    <lineage>
        <taxon>Eukaryota</taxon>
        <taxon>Metazoa</taxon>
        <taxon>Ecdysozoa</taxon>
        <taxon>Nematoda</taxon>
        <taxon>Chromadorea</taxon>
        <taxon>Rhabditida</taxon>
        <taxon>Spirurina</taxon>
        <taxon>Oxyuridomorpha</taxon>
        <taxon>Oxyuroidea</taxon>
        <taxon>Oxyuridae</taxon>
        <taxon>Syphacia</taxon>
    </lineage>
</organism>
<dbReference type="InterPro" id="IPR027417">
    <property type="entry name" value="P-loop_NTPase"/>
</dbReference>
<evidence type="ECO:0000259" key="14">
    <source>
        <dbReference type="PROSITE" id="PS51388"/>
    </source>
</evidence>
<proteinExistence type="inferred from homology"/>
<name>A0A0N5AY78_9BILA</name>
<dbReference type="InterPro" id="IPR022812">
    <property type="entry name" value="Dynamin"/>
</dbReference>
<accession>A0A0N5AY78</accession>
<dbReference type="InterPro" id="IPR045063">
    <property type="entry name" value="Dynamin_N"/>
</dbReference>
<dbReference type="GO" id="GO:0008017">
    <property type="term" value="F:microtubule binding"/>
    <property type="evidence" value="ECO:0007669"/>
    <property type="project" value="TreeGrafter"/>
</dbReference>
<dbReference type="FunFam" id="1.20.120.1240:FF:000001">
    <property type="entry name" value="Dynamin 1 like"/>
    <property type="match status" value="1"/>
</dbReference>
<evidence type="ECO:0000259" key="15">
    <source>
        <dbReference type="PROSITE" id="PS51718"/>
    </source>
</evidence>
<dbReference type="GO" id="GO:0016559">
    <property type="term" value="P:peroxisome fission"/>
    <property type="evidence" value="ECO:0007669"/>
    <property type="project" value="TreeGrafter"/>
</dbReference>
<evidence type="ECO:0000256" key="5">
    <source>
        <dbReference type="ARBA" id="ARBA00022741"/>
    </source>
</evidence>
<dbReference type="EC" id="3.6.5.5" evidence="3"/>
<evidence type="ECO:0000256" key="4">
    <source>
        <dbReference type="ARBA" id="ARBA00022490"/>
    </source>
</evidence>
<keyword evidence="16" id="KW-1185">Reference proteome</keyword>
<keyword evidence="11" id="KW-0472">Membrane</keyword>
<keyword evidence="6" id="KW-1000">Mitochondrion outer membrane</keyword>
<dbReference type="Pfam" id="PF00350">
    <property type="entry name" value="Dynamin_N"/>
    <property type="match status" value="1"/>
</dbReference>
<dbReference type="Pfam" id="PF02212">
    <property type="entry name" value="GED"/>
    <property type="match status" value="1"/>
</dbReference>
<evidence type="ECO:0000256" key="1">
    <source>
        <dbReference type="ARBA" id="ARBA00004294"/>
    </source>
</evidence>
<dbReference type="PROSITE" id="PS51388">
    <property type="entry name" value="GED"/>
    <property type="match status" value="1"/>
</dbReference>
<dbReference type="SUPFAM" id="SSF52540">
    <property type="entry name" value="P-loop containing nucleoside triphosphate hydrolases"/>
    <property type="match status" value="1"/>
</dbReference>
<dbReference type="PROSITE" id="PS00410">
    <property type="entry name" value="G_DYNAMIN_1"/>
    <property type="match status" value="1"/>
</dbReference>
<keyword evidence="4" id="KW-0963">Cytoplasm</keyword>
<comment type="subcellular location">
    <subcellularLocation>
        <location evidence="2">Cytoplasm</location>
        <location evidence="2">Cytosol</location>
    </subcellularLocation>
    <subcellularLocation>
        <location evidence="1">Mitochondrion outer membrane</location>
    </subcellularLocation>
</comment>
<evidence type="ECO:0000256" key="13">
    <source>
        <dbReference type="RuleBase" id="RU003932"/>
    </source>
</evidence>
<dbReference type="GO" id="GO:0005741">
    <property type="term" value="C:mitochondrial outer membrane"/>
    <property type="evidence" value="ECO:0007669"/>
    <property type="project" value="UniProtKB-SubCell"/>
</dbReference>
<evidence type="ECO:0000256" key="7">
    <source>
        <dbReference type="ARBA" id="ARBA00022801"/>
    </source>
</evidence>
<dbReference type="CDD" id="cd08771">
    <property type="entry name" value="DLP_1"/>
    <property type="match status" value="1"/>
</dbReference>
<dbReference type="SMART" id="SM00053">
    <property type="entry name" value="DYNc"/>
    <property type="match status" value="1"/>
</dbReference>
<dbReference type="PANTHER" id="PTHR11566:SF21">
    <property type="entry name" value="DYNAMIN RELATED PROTEIN 1, ISOFORM A"/>
    <property type="match status" value="1"/>
</dbReference>
<dbReference type="GO" id="GO:0005525">
    <property type="term" value="F:GTP binding"/>
    <property type="evidence" value="ECO:0007669"/>
    <property type="project" value="UniProtKB-KW"/>
</dbReference>
<evidence type="ECO:0000313" key="16">
    <source>
        <dbReference type="Proteomes" id="UP000046393"/>
    </source>
</evidence>
<dbReference type="GO" id="GO:0006897">
    <property type="term" value="P:endocytosis"/>
    <property type="evidence" value="ECO:0007669"/>
    <property type="project" value="TreeGrafter"/>
</dbReference>
<keyword evidence="9" id="KW-0496">Mitochondrion</keyword>
<dbReference type="GO" id="GO:0005829">
    <property type="term" value="C:cytosol"/>
    <property type="evidence" value="ECO:0007669"/>
    <property type="project" value="UniProtKB-SubCell"/>
</dbReference>
<protein>
    <recommendedName>
        <fullName evidence="3">dynamin GTPase</fullName>
        <ecNumber evidence="3">3.6.5.5</ecNumber>
    </recommendedName>
</protein>
<evidence type="ECO:0000256" key="3">
    <source>
        <dbReference type="ARBA" id="ARBA00011980"/>
    </source>
</evidence>
<dbReference type="Pfam" id="PF01031">
    <property type="entry name" value="Dynamin_M"/>
    <property type="match status" value="1"/>
</dbReference>
<dbReference type="GO" id="GO:0048312">
    <property type="term" value="P:intracellular distribution of mitochondria"/>
    <property type="evidence" value="ECO:0007669"/>
    <property type="project" value="TreeGrafter"/>
</dbReference>
<dbReference type="Gene3D" id="3.40.50.300">
    <property type="entry name" value="P-loop containing nucleotide triphosphate hydrolases"/>
    <property type="match status" value="1"/>
</dbReference>
<dbReference type="PROSITE" id="PS51718">
    <property type="entry name" value="G_DYNAMIN_2"/>
    <property type="match status" value="1"/>
</dbReference>
<dbReference type="InterPro" id="IPR030381">
    <property type="entry name" value="G_DYNAMIN_dom"/>
</dbReference>
<dbReference type="GO" id="GO:0003924">
    <property type="term" value="F:GTPase activity"/>
    <property type="evidence" value="ECO:0007669"/>
    <property type="project" value="InterPro"/>
</dbReference>
<keyword evidence="7" id="KW-0378">Hydrolase</keyword>
<dbReference type="InterPro" id="IPR020850">
    <property type="entry name" value="GED_dom"/>
</dbReference>
<comment type="similarity">
    <text evidence="13">Belongs to the TRAFAC class dynamin-like GTPase superfamily. Dynamin/Fzo/YdjA family.</text>
</comment>
<dbReference type="GO" id="GO:0008289">
    <property type="term" value="F:lipid binding"/>
    <property type="evidence" value="ECO:0007669"/>
    <property type="project" value="UniProtKB-KW"/>
</dbReference>
<dbReference type="InterPro" id="IPR000375">
    <property type="entry name" value="Dynamin_stalk"/>
</dbReference>
<evidence type="ECO:0000256" key="9">
    <source>
        <dbReference type="ARBA" id="ARBA00023128"/>
    </source>
</evidence>
<evidence type="ECO:0000256" key="11">
    <source>
        <dbReference type="ARBA" id="ARBA00023136"/>
    </source>
</evidence>
<evidence type="ECO:0000256" key="10">
    <source>
        <dbReference type="ARBA" id="ARBA00023134"/>
    </source>
</evidence>
<evidence type="ECO:0000256" key="12">
    <source>
        <dbReference type="ARBA" id="ARBA00048040"/>
    </source>
</evidence>
<comment type="catalytic activity">
    <reaction evidence="12">
        <text>GTP + H2O = GDP + phosphate + H(+)</text>
        <dbReference type="Rhea" id="RHEA:19669"/>
        <dbReference type="ChEBI" id="CHEBI:15377"/>
        <dbReference type="ChEBI" id="CHEBI:15378"/>
        <dbReference type="ChEBI" id="CHEBI:37565"/>
        <dbReference type="ChEBI" id="CHEBI:43474"/>
        <dbReference type="ChEBI" id="CHEBI:58189"/>
        <dbReference type="EC" id="3.6.5.5"/>
    </reaction>
</comment>
<dbReference type="GO" id="GO:0000266">
    <property type="term" value="P:mitochondrial fission"/>
    <property type="evidence" value="ECO:0007669"/>
    <property type="project" value="TreeGrafter"/>
</dbReference>
<dbReference type="STRING" id="451379.A0A0N5AY78"/>
<dbReference type="InterPro" id="IPR019762">
    <property type="entry name" value="Dynamin_GTPase_CS"/>
</dbReference>
<dbReference type="AlphaFoldDB" id="A0A0N5AY78"/>
<dbReference type="SMART" id="SM00302">
    <property type="entry name" value="GED"/>
    <property type="match status" value="1"/>
</dbReference>
<evidence type="ECO:0000256" key="8">
    <source>
        <dbReference type="ARBA" id="ARBA00023121"/>
    </source>
</evidence>
<dbReference type="Gene3D" id="1.20.120.1240">
    <property type="entry name" value="Dynamin, middle domain"/>
    <property type="match status" value="1"/>
</dbReference>
<dbReference type="Proteomes" id="UP000046393">
    <property type="component" value="Unplaced"/>
</dbReference>
<evidence type="ECO:0000256" key="2">
    <source>
        <dbReference type="ARBA" id="ARBA00004514"/>
    </source>
</evidence>
<evidence type="ECO:0000256" key="6">
    <source>
        <dbReference type="ARBA" id="ARBA00022787"/>
    </source>
</evidence>
<keyword evidence="8" id="KW-0446">Lipid-binding</keyword>
<dbReference type="FunFam" id="3.40.50.300:FF:000172">
    <property type="entry name" value="Dynamin-1-like protein isoform 1"/>
    <property type="match status" value="1"/>
</dbReference>
<sequence length="614" mass="69320">MEPIIQVINKLREVFSTVGTRDVEIHLPQIVVVGAQSSGKSSVLEGIVGRDFLPRGTGIVTRRPLILQLINLPLEDKEARVDDNGFPINAEEFARFDHSKSRIFTDFEAVKHEIENVTEELTGSNKGISSVPIGLKIYSPNVVNLTLIDLPGITKVPVGDQPTDIEVQIRNIILSYICNPNSIILAVTPANQDFATSEPLKMAREVDPEGCRTLAVLTKLDLMDHGTDAMDVLLGRLVPVKLGIIGVVNRSQADIVNKKTVTESLRYESEFLQRKYPTLSNRSGTPYLAKTLNRLLMHHVRECLPQLKMRVNMMLSHYLAELKTYGEPVLDFGRTLLQIITRFATAYTAAIEGISKNIETSELSGGARIGYIFHETFGKVLENIDPLEGLSQLDILTAIRNSTGTRMAIFVPEISFELLVKKQISRLEDPSLRCVELVHEELQRIVQHCGRQTQQEMMRFPRLYDRVNEVVNNLLKSRLGPTNDMVRNLVAIELAYINTKHPEFANFALKKVIKVFLLTPYEMGECKVIERLIRNYFTIVKKNVQDAVPKAIMHFLVNFVRDNLQSELVRELYSRESNEGLLAESPLTAQRRKECMDMLQAAKIISEVREIQVL</sequence>
<dbReference type="GO" id="GO:0005874">
    <property type="term" value="C:microtubule"/>
    <property type="evidence" value="ECO:0007669"/>
    <property type="project" value="TreeGrafter"/>
</dbReference>
<keyword evidence="5 13" id="KW-0547">Nucleotide-binding</keyword>
<dbReference type="PANTHER" id="PTHR11566">
    <property type="entry name" value="DYNAMIN"/>
    <property type="match status" value="1"/>
</dbReference>
<reference evidence="17" key="1">
    <citation type="submission" date="2017-02" db="UniProtKB">
        <authorList>
            <consortium name="WormBaseParasite"/>
        </authorList>
    </citation>
    <scope>IDENTIFICATION</scope>
</reference>
<dbReference type="InterPro" id="IPR001401">
    <property type="entry name" value="Dynamin_GTPase"/>
</dbReference>
<feature type="domain" description="GED" evidence="14">
    <location>
        <begin position="526"/>
        <end position="614"/>
    </location>
</feature>
<dbReference type="InterPro" id="IPR003130">
    <property type="entry name" value="GED"/>
</dbReference>
<feature type="domain" description="Dynamin-type G" evidence="15">
    <location>
        <begin position="24"/>
        <end position="305"/>
    </location>
</feature>
<dbReference type="PRINTS" id="PR00195">
    <property type="entry name" value="DYNAMIN"/>
</dbReference>